<dbReference type="EMBL" id="JAMRXG010000005">
    <property type="protein sequence ID" value="MCM6774329.1"/>
    <property type="molecule type" value="Genomic_DNA"/>
</dbReference>
<organism evidence="7 8">
    <name type="scientific">Nocardia pulmonis</name>
    <dbReference type="NCBI Taxonomy" id="2951408"/>
    <lineage>
        <taxon>Bacteria</taxon>
        <taxon>Bacillati</taxon>
        <taxon>Actinomycetota</taxon>
        <taxon>Actinomycetes</taxon>
        <taxon>Mycobacteriales</taxon>
        <taxon>Nocardiaceae</taxon>
        <taxon>Nocardia</taxon>
    </lineage>
</organism>
<dbReference type="PANTHER" id="PTHR47506:SF6">
    <property type="entry name" value="HTH-TYPE TRANSCRIPTIONAL REPRESSOR NEMR"/>
    <property type="match status" value="1"/>
</dbReference>
<feature type="DNA-binding region" description="H-T-H motif" evidence="5">
    <location>
        <begin position="31"/>
        <end position="50"/>
    </location>
</feature>
<dbReference type="InterPro" id="IPR009057">
    <property type="entry name" value="Homeodomain-like_sf"/>
</dbReference>
<evidence type="ECO:0000256" key="5">
    <source>
        <dbReference type="PROSITE-ProRule" id="PRU00335"/>
    </source>
</evidence>
<evidence type="ECO:0000256" key="2">
    <source>
        <dbReference type="ARBA" id="ARBA00023015"/>
    </source>
</evidence>
<dbReference type="SUPFAM" id="SSF48498">
    <property type="entry name" value="Tetracyclin repressor-like, C-terminal domain"/>
    <property type="match status" value="1"/>
</dbReference>
<keyword evidence="4" id="KW-0804">Transcription</keyword>
<dbReference type="Pfam" id="PF13977">
    <property type="entry name" value="TetR_C_6"/>
    <property type="match status" value="1"/>
</dbReference>
<accession>A0A9X2E4Z2</accession>
<keyword evidence="3 5" id="KW-0238">DNA-binding</keyword>
<dbReference type="Proteomes" id="UP001139157">
    <property type="component" value="Unassembled WGS sequence"/>
</dbReference>
<dbReference type="Gene3D" id="1.10.357.10">
    <property type="entry name" value="Tetracycline Repressor, domain 2"/>
    <property type="match status" value="1"/>
</dbReference>
<dbReference type="PANTHER" id="PTHR47506">
    <property type="entry name" value="TRANSCRIPTIONAL REGULATORY PROTEIN"/>
    <property type="match status" value="1"/>
</dbReference>
<evidence type="ECO:0000313" key="8">
    <source>
        <dbReference type="Proteomes" id="UP001139157"/>
    </source>
</evidence>
<reference evidence="7" key="1">
    <citation type="submission" date="2022-06" db="EMBL/GenBank/DDBJ databases">
        <title>Novel species in genus nocardia.</title>
        <authorList>
            <person name="Li F."/>
        </authorList>
    </citation>
    <scope>NUCLEOTIDE SEQUENCE</scope>
    <source>
        <strain evidence="7">CDC141</strain>
    </source>
</reference>
<evidence type="ECO:0000313" key="7">
    <source>
        <dbReference type="EMBL" id="MCM6774329.1"/>
    </source>
</evidence>
<comment type="caution">
    <text evidence="7">The sequence shown here is derived from an EMBL/GenBank/DDBJ whole genome shotgun (WGS) entry which is preliminary data.</text>
</comment>
<evidence type="ECO:0000259" key="6">
    <source>
        <dbReference type="PROSITE" id="PS50977"/>
    </source>
</evidence>
<gene>
    <name evidence="7" type="ORF">NDR86_12670</name>
</gene>
<keyword evidence="2" id="KW-0805">Transcription regulation</keyword>
<name>A0A9X2E4Z2_9NOCA</name>
<dbReference type="Pfam" id="PF00440">
    <property type="entry name" value="TetR_N"/>
    <property type="match status" value="1"/>
</dbReference>
<dbReference type="SUPFAM" id="SSF46689">
    <property type="entry name" value="Homeodomain-like"/>
    <property type="match status" value="1"/>
</dbReference>
<sequence length="196" mass="21566">MPRLVDHDERREAIAAAVWRLIATRGIDALTMREIAAEAGYANGSLSHYFSGKDEILRFAFEHVYDATNRRVAAALGAATGLAAVRIFCREVVPVTAETLLEARIATSLWQRAMYDEHLMAVNERALGEWRVRLIEFLDQARDSGEVAARTDTALLADQLMTIMMGAQIVGVLTPRTITAARQLGMLDALLASARP</sequence>
<dbReference type="GO" id="GO:0003677">
    <property type="term" value="F:DNA binding"/>
    <property type="evidence" value="ECO:0007669"/>
    <property type="project" value="UniProtKB-UniRule"/>
</dbReference>
<dbReference type="PROSITE" id="PS50977">
    <property type="entry name" value="HTH_TETR_2"/>
    <property type="match status" value="1"/>
</dbReference>
<evidence type="ECO:0000256" key="4">
    <source>
        <dbReference type="ARBA" id="ARBA00023163"/>
    </source>
</evidence>
<dbReference type="RefSeq" id="WP_251911892.1">
    <property type="nucleotide sequence ID" value="NZ_JAMRXG010000005.1"/>
</dbReference>
<dbReference type="AlphaFoldDB" id="A0A9X2E4Z2"/>
<evidence type="ECO:0000256" key="3">
    <source>
        <dbReference type="ARBA" id="ARBA00023125"/>
    </source>
</evidence>
<evidence type="ECO:0000256" key="1">
    <source>
        <dbReference type="ARBA" id="ARBA00022491"/>
    </source>
</evidence>
<dbReference type="InterPro" id="IPR001647">
    <property type="entry name" value="HTH_TetR"/>
</dbReference>
<feature type="domain" description="HTH tetR-type" evidence="6">
    <location>
        <begin position="8"/>
        <end position="68"/>
    </location>
</feature>
<keyword evidence="8" id="KW-1185">Reference proteome</keyword>
<protein>
    <submittedName>
        <fullName evidence="7">TetR/AcrR family transcriptional regulator</fullName>
    </submittedName>
</protein>
<keyword evidence="1" id="KW-0678">Repressor</keyword>
<proteinExistence type="predicted"/>
<dbReference type="InterPro" id="IPR039538">
    <property type="entry name" value="BetI_C"/>
</dbReference>
<dbReference type="InterPro" id="IPR036271">
    <property type="entry name" value="Tet_transcr_reg_TetR-rel_C_sf"/>
</dbReference>